<keyword evidence="14" id="KW-1185">Reference proteome</keyword>
<dbReference type="FunFam" id="3.30.160.60:FF:000793">
    <property type="entry name" value="C2H2 finger domain protein FlbC"/>
    <property type="match status" value="1"/>
</dbReference>
<dbReference type="SMART" id="SM00355">
    <property type="entry name" value="ZnF_C2H2"/>
    <property type="match status" value="2"/>
</dbReference>
<feature type="domain" description="C2H2-type" evidence="12">
    <location>
        <begin position="288"/>
        <end position="315"/>
    </location>
</feature>
<dbReference type="InterPro" id="IPR013087">
    <property type="entry name" value="Znf_C2H2_type"/>
</dbReference>
<evidence type="ECO:0000256" key="2">
    <source>
        <dbReference type="ARBA" id="ARBA00022723"/>
    </source>
</evidence>
<dbReference type="GO" id="GO:0000981">
    <property type="term" value="F:DNA-binding transcription factor activity, RNA polymerase II-specific"/>
    <property type="evidence" value="ECO:0007669"/>
    <property type="project" value="TreeGrafter"/>
</dbReference>
<evidence type="ECO:0000256" key="3">
    <source>
        <dbReference type="ARBA" id="ARBA00022737"/>
    </source>
</evidence>
<feature type="region of interest" description="Disordered" evidence="11">
    <location>
        <begin position="237"/>
        <end position="285"/>
    </location>
</feature>
<feature type="region of interest" description="Disordered" evidence="11">
    <location>
        <begin position="191"/>
        <end position="219"/>
    </location>
</feature>
<proteinExistence type="inferred from homology"/>
<evidence type="ECO:0000256" key="8">
    <source>
        <dbReference type="ARBA" id="ARBA00023242"/>
    </source>
</evidence>
<keyword evidence="2" id="KW-0479">Metal-binding</keyword>
<evidence type="ECO:0000256" key="6">
    <source>
        <dbReference type="ARBA" id="ARBA00023015"/>
    </source>
</evidence>
<dbReference type="InterPro" id="IPR036236">
    <property type="entry name" value="Znf_C2H2_sf"/>
</dbReference>
<feature type="domain" description="C2H2-type" evidence="12">
    <location>
        <begin position="316"/>
        <end position="345"/>
    </location>
</feature>
<accession>A0AAD6CMR1</accession>
<keyword evidence="6" id="KW-0805">Transcription regulation</keyword>
<dbReference type="Pfam" id="PF00096">
    <property type="entry name" value="zf-C2H2"/>
    <property type="match status" value="2"/>
</dbReference>
<dbReference type="Gene3D" id="3.30.160.60">
    <property type="entry name" value="Classic Zinc Finger"/>
    <property type="match status" value="2"/>
</dbReference>
<evidence type="ECO:0000256" key="11">
    <source>
        <dbReference type="SAM" id="MobiDB-lite"/>
    </source>
</evidence>
<evidence type="ECO:0000256" key="4">
    <source>
        <dbReference type="ARBA" id="ARBA00022771"/>
    </source>
</evidence>
<dbReference type="PROSITE" id="PS50157">
    <property type="entry name" value="ZINC_FINGER_C2H2_2"/>
    <property type="match status" value="2"/>
</dbReference>
<dbReference type="GO" id="GO:0008270">
    <property type="term" value="F:zinc ion binding"/>
    <property type="evidence" value="ECO:0007669"/>
    <property type="project" value="UniProtKB-KW"/>
</dbReference>
<protein>
    <submittedName>
        <fullName evidence="13">C2H2 conidiation transcription factor FlbC</fullName>
    </submittedName>
</protein>
<feature type="compositionally biased region" description="Low complexity" evidence="11">
    <location>
        <begin position="237"/>
        <end position="248"/>
    </location>
</feature>
<dbReference type="GO" id="GO:0005634">
    <property type="term" value="C:nucleus"/>
    <property type="evidence" value="ECO:0007669"/>
    <property type="project" value="UniProtKB-SubCell"/>
</dbReference>
<dbReference type="EMBL" id="JAQIZZ010000008">
    <property type="protein sequence ID" value="KAJ5526270.1"/>
    <property type="molecule type" value="Genomic_DNA"/>
</dbReference>
<name>A0AAD6CMR1_9EURO</name>
<evidence type="ECO:0000256" key="9">
    <source>
        <dbReference type="ARBA" id="ARBA00038474"/>
    </source>
</evidence>
<feature type="region of interest" description="Disordered" evidence="11">
    <location>
        <begin position="139"/>
        <end position="171"/>
    </location>
</feature>
<dbReference type="AlphaFoldDB" id="A0AAD6CMR1"/>
<evidence type="ECO:0000259" key="12">
    <source>
        <dbReference type="PROSITE" id="PS50157"/>
    </source>
</evidence>
<dbReference type="PANTHER" id="PTHR23233:SF84">
    <property type="entry name" value="FI23031P1"/>
    <property type="match status" value="1"/>
</dbReference>
<dbReference type="GO" id="GO:0000978">
    <property type="term" value="F:RNA polymerase II cis-regulatory region sequence-specific DNA binding"/>
    <property type="evidence" value="ECO:0007669"/>
    <property type="project" value="TreeGrafter"/>
</dbReference>
<evidence type="ECO:0000256" key="1">
    <source>
        <dbReference type="ARBA" id="ARBA00004123"/>
    </source>
</evidence>
<comment type="caution">
    <text evidence="13">The sequence shown here is derived from an EMBL/GenBank/DDBJ whole genome shotgun (WGS) entry which is preliminary data.</text>
</comment>
<feature type="compositionally biased region" description="Polar residues" evidence="11">
    <location>
        <begin position="271"/>
        <end position="284"/>
    </location>
</feature>
<dbReference type="PROSITE" id="PS00028">
    <property type="entry name" value="ZINC_FINGER_C2H2_1"/>
    <property type="match status" value="2"/>
</dbReference>
<keyword evidence="3" id="KW-0677">Repeat</keyword>
<evidence type="ECO:0000256" key="7">
    <source>
        <dbReference type="ARBA" id="ARBA00023163"/>
    </source>
</evidence>
<evidence type="ECO:0000256" key="10">
    <source>
        <dbReference type="PROSITE-ProRule" id="PRU00042"/>
    </source>
</evidence>
<comment type="subcellular location">
    <subcellularLocation>
        <location evidence="1">Nucleus</location>
    </subcellularLocation>
</comment>
<evidence type="ECO:0000313" key="13">
    <source>
        <dbReference type="EMBL" id="KAJ5526270.1"/>
    </source>
</evidence>
<sequence>MTMVIENQNRQYGGMSFDNVYHHNPPQFTDPWATAHTTSHSTPPVYATSMGNSASIPINPVKSEEVGRPTAMSMPYPNIPVSAPSLVPGSNYTATGYGPEVMAMQHDVPRTGFEQAPTYTTAPPMSSFAPSSYAPVSYAPIHPSQPQDARRMSHSDARVGSSQAPPGAPTFGDALDASRGMVALSQDLTPRNIYGPRGARGSTDSYGFPSTHSSASSISSGGNYPYYSASVGSVDSSVTDYSSSTSESYESRTLPRPTSLLAGSAPAGPQSMMSQFSSKMPSNTQKKHKCKVCDKRFTRPSSLQTHMYSHTGEKPFACDVAGCGRHFSVVSNLRRHKKVHKGEKDCGSQDEDE</sequence>
<evidence type="ECO:0000256" key="5">
    <source>
        <dbReference type="ARBA" id="ARBA00022833"/>
    </source>
</evidence>
<dbReference type="Proteomes" id="UP001220324">
    <property type="component" value="Unassembled WGS sequence"/>
</dbReference>
<keyword evidence="4 10" id="KW-0863">Zinc-finger</keyword>
<feature type="compositionally biased region" description="Basic and acidic residues" evidence="11">
    <location>
        <begin position="148"/>
        <end position="157"/>
    </location>
</feature>
<gene>
    <name evidence="13" type="ORF">N7494_012920</name>
</gene>
<organism evidence="13 14">
    <name type="scientific">Penicillium frequentans</name>
    <dbReference type="NCBI Taxonomy" id="3151616"/>
    <lineage>
        <taxon>Eukaryota</taxon>
        <taxon>Fungi</taxon>
        <taxon>Dikarya</taxon>
        <taxon>Ascomycota</taxon>
        <taxon>Pezizomycotina</taxon>
        <taxon>Eurotiomycetes</taxon>
        <taxon>Eurotiomycetidae</taxon>
        <taxon>Eurotiales</taxon>
        <taxon>Aspergillaceae</taxon>
        <taxon>Penicillium</taxon>
    </lineage>
</organism>
<reference evidence="13 14" key="1">
    <citation type="journal article" date="2023" name="IMA Fungus">
        <title>Comparative genomic study of the Penicillium genus elucidates a diverse pangenome and 15 lateral gene transfer events.</title>
        <authorList>
            <person name="Petersen C."/>
            <person name="Sorensen T."/>
            <person name="Nielsen M.R."/>
            <person name="Sondergaard T.E."/>
            <person name="Sorensen J.L."/>
            <person name="Fitzpatrick D.A."/>
            <person name="Frisvad J.C."/>
            <person name="Nielsen K.L."/>
        </authorList>
    </citation>
    <scope>NUCLEOTIDE SEQUENCE [LARGE SCALE GENOMIC DNA]</scope>
    <source>
        <strain evidence="13 14">IBT 35679</strain>
    </source>
</reference>
<dbReference type="InterPro" id="IPR051565">
    <property type="entry name" value="Sal_C2H2-zinc-finger"/>
</dbReference>
<keyword evidence="7" id="KW-0804">Transcription</keyword>
<evidence type="ECO:0000313" key="14">
    <source>
        <dbReference type="Proteomes" id="UP001220324"/>
    </source>
</evidence>
<dbReference type="SUPFAM" id="SSF57667">
    <property type="entry name" value="beta-beta-alpha zinc fingers"/>
    <property type="match status" value="1"/>
</dbReference>
<feature type="compositionally biased region" description="Low complexity" evidence="11">
    <location>
        <begin position="210"/>
        <end position="219"/>
    </location>
</feature>
<dbReference type="PANTHER" id="PTHR23233">
    <property type="entry name" value="SAL-LIKE PROTEIN"/>
    <property type="match status" value="1"/>
</dbReference>
<dbReference type="FunFam" id="3.30.160.60:FF:001102">
    <property type="entry name" value="Transcription factor IIIA"/>
    <property type="match status" value="1"/>
</dbReference>
<keyword evidence="8" id="KW-0539">Nucleus</keyword>
<keyword evidence="5" id="KW-0862">Zinc</keyword>
<comment type="similarity">
    <text evidence="9">Belongs to the sal C2H2-type zinc-finger protein family.</text>
</comment>